<feature type="transmembrane region" description="Helical" evidence="4">
    <location>
        <begin position="99"/>
        <end position="125"/>
    </location>
</feature>
<feature type="transmembrane region" description="Helical" evidence="4">
    <location>
        <begin position="39"/>
        <end position="63"/>
    </location>
</feature>
<protein>
    <submittedName>
        <fullName evidence="5">Putative MFS family arabinose efflux permease</fullName>
    </submittedName>
</protein>
<dbReference type="RefSeq" id="WP_123695218.1">
    <property type="nucleotide sequence ID" value="NZ_AP019700.1"/>
</dbReference>
<feature type="transmembrane region" description="Helical" evidence="4">
    <location>
        <begin position="362"/>
        <end position="382"/>
    </location>
</feature>
<reference evidence="5 6" key="1">
    <citation type="submission" date="2018-11" db="EMBL/GenBank/DDBJ databases">
        <title>Genomic Encyclopedia of Type Strains, Phase IV (KMG-IV): sequencing the most valuable type-strain genomes for metagenomic binning, comparative biology and taxonomic classification.</title>
        <authorList>
            <person name="Goeker M."/>
        </authorList>
    </citation>
    <scope>NUCLEOTIDE SEQUENCE [LARGE SCALE GENOMIC DNA]</scope>
    <source>
        <strain evidence="5 6">DSM 5900</strain>
    </source>
</reference>
<evidence type="ECO:0000256" key="4">
    <source>
        <dbReference type="SAM" id="Phobius"/>
    </source>
</evidence>
<feature type="transmembrane region" description="Helical" evidence="4">
    <location>
        <begin position="271"/>
        <end position="291"/>
    </location>
</feature>
<dbReference type="InterPro" id="IPR011701">
    <property type="entry name" value="MFS"/>
</dbReference>
<dbReference type="InterPro" id="IPR036259">
    <property type="entry name" value="MFS_trans_sf"/>
</dbReference>
<name>A0A3N1KQ18_9PROT</name>
<keyword evidence="2 4" id="KW-1133">Transmembrane helix</keyword>
<dbReference type="EMBL" id="RJKX01000018">
    <property type="protein sequence ID" value="ROP81387.1"/>
    <property type="molecule type" value="Genomic_DNA"/>
</dbReference>
<feature type="transmembrane region" description="Helical" evidence="4">
    <location>
        <begin position="137"/>
        <end position="159"/>
    </location>
</feature>
<evidence type="ECO:0000313" key="5">
    <source>
        <dbReference type="EMBL" id="ROP81387.1"/>
    </source>
</evidence>
<evidence type="ECO:0000256" key="2">
    <source>
        <dbReference type="ARBA" id="ARBA00022989"/>
    </source>
</evidence>
<feature type="transmembrane region" description="Helical" evidence="4">
    <location>
        <begin position="165"/>
        <end position="188"/>
    </location>
</feature>
<evidence type="ECO:0000313" key="6">
    <source>
        <dbReference type="Proteomes" id="UP000278222"/>
    </source>
</evidence>
<feature type="transmembrane region" description="Helical" evidence="4">
    <location>
        <begin position="337"/>
        <end position="356"/>
    </location>
</feature>
<dbReference type="GO" id="GO:0022857">
    <property type="term" value="F:transmembrane transporter activity"/>
    <property type="evidence" value="ECO:0007669"/>
    <property type="project" value="InterPro"/>
</dbReference>
<dbReference type="PANTHER" id="PTHR11360">
    <property type="entry name" value="MONOCARBOXYLATE TRANSPORTER"/>
    <property type="match status" value="1"/>
</dbReference>
<organism evidence="5 6">
    <name type="scientific">Stella humosa</name>
    <dbReference type="NCBI Taxonomy" id="94"/>
    <lineage>
        <taxon>Bacteria</taxon>
        <taxon>Pseudomonadati</taxon>
        <taxon>Pseudomonadota</taxon>
        <taxon>Alphaproteobacteria</taxon>
        <taxon>Rhodospirillales</taxon>
        <taxon>Stellaceae</taxon>
        <taxon>Stella</taxon>
    </lineage>
</organism>
<proteinExistence type="predicted"/>
<evidence type="ECO:0000256" key="1">
    <source>
        <dbReference type="ARBA" id="ARBA00022692"/>
    </source>
</evidence>
<dbReference type="SUPFAM" id="SSF103473">
    <property type="entry name" value="MFS general substrate transporter"/>
    <property type="match status" value="1"/>
</dbReference>
<sequence length="391" mass="39520">MNPVRRGTVWALGVSQLVGWGVTYYLIGALGPLMVADLGWGAAVVHGGFSAALVTMGLASAPIGRLLDRHGGRPVMAAGSCLSAAACVALALADGIALYYAAWIALGIAMRMMLYDAAFAALARIGGRGARRSISQITLLGGLASTVFWPIGYYLGAAFGWRGAVLAYAAIALATLPLHLAIPAGRAVEEGRAGGGPVEAPPPAGRLPAFLYALIVTITAFLASAMSAHMIAILAGLGMGATLAVWVSALRGVGQSLARLAEVLFGGRMHVLTLAVLATGLLPLGFAAGVLGGEFAAAAIAFAIVYGSGNGLATIVRGALPLVLFDPRRYGALAGKLVAPSFLLAAAAPVAYAAIIEHAGSAAALWFSAALGLVLTAAAWELRRRYLPAAG</sequence>
<gene>
    <name evidence="5" type="ORF">EDC65_5245</name>
</gene>
<dbReference type="Proteomes" id="UP000278222">
    <property type="component" value="Unassembled WGS sequence"/>
</dbReference>
<dbReference type="OrthoDB" id="7200137at2"/>
<comment type="caution">
    <text evidence="5">The sequence shown here is derived from an EMBL/GenBank/DDBJ whole genome shotgun (WGS) entry which is preliminary data.</text>
</comment>
<dbReference type="Pfam" id="PF07690">
    <property type="entry name" value="MFS_1"/>
    <property type="match status" value="1"/>
</dbReference>
<evidence type="ECO:0000256" key="3">
    <source>
        <dbReference type="ARBA" id="ARBA00023136"/>
    </source>
</evidence>
<keyword evidence="3 4" id="KW-0472">Membrane</keyword>
<dbReference type="InterPro" id="IPR050327">
    <property type="entry name" value="Proton-linked_MCT"/>
</dbReference>
<feature type="transmembrane region" description="Helical" evidence="4">
    <location>
        <begin position="231"/>
        <end position="250"/>
    </location>
</feature>
<feature type="transmembrane region" description="Helical" evidence="4">
    <location>
        <begin position="209"/>
        <end position="225"/>
    </location>
</feature>
<accession>A0A3N1KQ18</accession>
<dbReference type="PANTHER" id="PTHR11360:SF308">
    <property type="entry name" value="BLL3089 PROTEIN"/>
    <property type="match status" value="1"/>
</dbReference>
<feature type="transmembrane region" description="Helical" evidence="4">
    <location>
        <begin position="297"/>
        <end position="325"/>
    </location>
</feature>
<dbReference type="AlphaFoldDB" id="A0A3N1KQ18"/>
<dbReference type="Gene3D" id="1.20.1250.20">
    <property type="entry name" value="MFS general substrate transporter like domains"/>
    <property type="match status" value="1"/>
</dbReference>
<feature type="transmembrane region" description="Helical" evidence="4">
    <location>
        <begin position="75"/>
        <end position="93"/>
    </location>
</feature>
<keyword evidence="1 4" id="KW-0812">Transmembrane</keyword>
<keyword evidence="6" id="KW-1185">Reference proteome</keyword>
<feature type="transmembrane region" description="Helical" evidence="4">
    <location>
        <begin position="7"/>
        <end position="27"/>
    </location>
</feature>